<accession>A0A0F8YUW9</accession>
<dbReference type="InterPro" id="IPR003115">
    <property type="entry name" value="ParB_N"/>
</dbReference>
<gene>
    <name evidence="2" type="ORF">LCGC14_3111420</name>
</gene>
<dbReference type="SUPFAM" id="SSF110849">
    <property type="entry name" value="ParB/Sulfiredoxin"/>
    <property type="match status" value="1"/>
</dbReference>
<dbReference type="Pfam" id="PF02195">
    <property type="entry name" value="ParB_N"/>
    <property type="match status" value="1"/>
</dbReference>
<dbReference type="AlphaFoldDB" id="A0A0F8YUW9"/>
<dbReference type="InterPro" id="IPR036086">
    <property type="entry name" value="ParB/Sulfiredoxin_sf"/>
</dbReference>
<organism evidence="2">
    <name type="scientific">marine sediment metagenome</name>
    <dbReference type="NCBI Taxonomy" id="412755"/>
    <lineage>
        <taxon>unclassified sequences</taxon>
        <taxon>metagenomes</taxon>
        <taxon>ecological metagenomes</taxon>
    </lineage>
</organism>
<feature type="domain" description="ParB-like N-terminal" evidence="1">
    <location>
        <begin position="9"/>
        <end position="59"/>
    </location>
</feature>
<evidence type="ECO:0000313" key="2">
    <source>
        <dbReference type="EMBL" id="KKK51791.1"/>
    </source>
</evidence>
<dbReference type="Gene3D" id="3.90.1530.30">
    <property type="match status" value="1"/>
</dbReference>
<proteinExistence type="predicted"/>
<reference evidence="2" key="1">
    <citation type="journal article" date="2015" name="Nature">
        <title>Complex archaea that bridge the gap between prokaryotes and eukaryotes.</title>
        <authorList>
            <person name="Spang A."/>
            <person name="Saw J.H."/>
            <person name="Jorgensen S.L."/>
            <person name="Zaremba-Niedzwiedzka K."/>
            <person name="Martijn J."/>
            <person name="Lind A.E."/>
            <person name="van Eijk R."/>
            <person name="Schleper C."/>
            <person name="Guy L."/>
            <person name="Ettema T.J."/>
        </authorList>
    </citation>
    <scope>NUCLEOTIDE SEQUENCE</scope>
</reference>
<feature type="non-terminal residue" evidence="2">
    <location>
        <position position="59"/>
    </location>
</feature>
<comment type="caution">
    <text evidence="2">The sequence shown here is derived from an EMBL/GenBank/DDBJ whole genome shotgun (WGS) entry which is preliminary data.</text>
</comment>
<protein>
    <recommendedName>
        <fullName evidence="1">ParB-like N-terminal domain-containing protein</fullName>
    </recommendedName>
</protein>
<sequence>MGAKKLEVFRKIELTKIDPPGDITRMEITEADIRELADSIAEQGLLQPILVNKSGDRFE</sequence>
<dbReference type="EMBL" id="LAZR01067337">
    <property type="protein sequence ID" value="KKK51791.1"/>
    <property type="molecule type" value="Genomic_DNA"/>
</dbReference>
<evidence type="ECO:0000259" key="1">
    <source>
        <dbReference type="Pfam" id="PF02195"/>
    </source>
</evidence>
<name>A0A0F8YUW9_9ZZZZ</name>